<feature type="compositionally biased region" description="Low complexity" evidence="1">
    <location>
        <begin position="8"/>
        <end position="21"/>
    </location>
</feature>
<sequence length="113" mass="12086">VGPSTVEAAAAGHGACGSGAADTAATSRHTRPLLSSSLLHVDGAAVARAVAAWAPPLPPDLSTRSPERPQRRMRQWCGSFGDWDFVVLLWFWNHSHHPSATPPPTHKVVPVYY</sequence>
<organism evidence="2 3">
    <name type="scientific">Paspalum notatum var. saurae</name>
    <dbReference type="NCBI Taxonomy" id="547442"/>
    <lineage>
        <taxon>Eukaryota</taxon>
        <taxon>Viridiplantae</taxon>
        <taxon>Streptophyta</taxon>
        <taxon>Embryophyta</taxon>
        <taxon>Tracheophyta</taxon>
        <taxon>Spermatophyta</taxon>
        <taxon>Magnoliopsida</taxon>
        <taxon>Liliopsida</taxon>
        <taxon>Poales</taxon>
        <taxon>Poaceae</taxon>
        <taxon>PACMAD clade</taxon>
        <taxon>Panicoideae</taxon>
        <taxon>Andropogonodae</taxon>
        <taxon>Paspaleae</taxon>
        <taxon>Paspalinae</taxon>
        <taxon>Paspalum</taxon>
    </lineage>
</organism>
<evidence type="ECO:0000313" key="2">
    <source>
        <dbReference type="EMBL" id="WVZ54070.1"/>
    </source>
</evidence>
<protein>
    <submittedName>
        <fullName evidence="2">Uncharacterized protein</fullName>
    </submittedName>
</protein>
<dbReference type="AlphaFoldDB" id="A0AAQ3PNZ1"/>
<gene>
    <name evidence="2" type="ORF">U9M48_004934</name>
</gene>
<feature type="region of interest" description="Disordered" evidence="1">
    <location>
        <begin position="1"/>
        <end position="23"/>
    </location>
</feature>
<feature type="non-terminal residue" evidence="2">
    <location>
        <position position="113"/>
    </location>
</feature>
<reference evidence="2 3" key="1">
    <citation type="submission" date="2024-02" db="EMBL/GenBank/DDBJ databases">
        <title>High-quality chromosome-scale genome assembly of Pensacola bahiagrass (Paspalum notatum Flugge var. saurae).</title>
        <authorList>
            <person name="Vega J.M."/>
            <person name="Podio M."/>
            <person name="Orjuela J."/>
            <person name="Siena L.A."/>
            <person name="Pessino S.C."/>
            <person name="Combes M.C."/>
            <person name="Mariac C."/>
            <person name="Albertini E."/>
            <person name="Pupilli F."/>
            <person name="Ortiz J.P.A."/>
            <person name="Leblanc O."/>
        </authorList>
    </citation>
    <scope>NUCLEOTIDE SEQUENCE [LARGE SCALE GENOMIC DNA]</scope>
    <source>
        <strain evidence="2">R1</strain>
        <tissue evidence="2">Leaf</tissue>
    </source>
</reference>
<keyword evidence="3" id="KW-1185">Reference proteome</keyword>
<dbReference type="Proteomes" id="UP001341281">
    <property type="component" value="Chromosome 01"/>
</dbReference>
<proteinExistence type="predicted"/>
<evidence type="ECO:0000256" key="1">
    <source>
        <dbReference type="SAM" id="MobiDB-lite"/>
    </source>
</evidence>
<accession>A0AAQ3PNZ1</accession>
<name>A0AAQ3PNZ1_PASNO</name>
<evidence type="ECO:0000313" key="3">
    <source>
        <dbReference type="Proteomes" id="UP001341281"/>
    </source>
</evidence>
<dbReference type="EMBL" id="CP144745">
    <property type="protein sequence ID" value="WVZ54070.1"/>
    <property type="molecule type" value="Genomic_DNA"/>
</dbReference>